<evidence type="ECO:0000313" key="25">
    <source>
        <dbReference type="EMBL" id="SIR94224.1"/>
    </source>
</evidence>
<evidence type="ECO:0000256" key="19">
    <source>
        <dbReference type="ARBA" id="ARBA00023264"/>
    </source>
</evidence>
<dbReference type="InterPro" id="IPR033718">
    <property type="entry name" value="DAGK_prok"/>
</dbReference>
<dbReference type="GO" id="GO:0006654">
    <property type="term" value="P:phosphatidic acid biosynthetic process"/>
    <property type="evidence" value="ECO:0007669"/>
    <property type="project" value="InterPro"/>
</dbReference>
<dbReference type="Proteomes" id="UP000187495">
    <property type="component" value="Unassembled WGS sequence"/>
</dbReference>
<keyword evidence="13 22" id="KW-0067">ATP-binding</keyword>
<evidence type="ECO:0000256" key="20">
    <source>
        <dbReference type="PIRSR" id="PIRSR600829-1"/>
    </source>
</evidence>
<feature type="binding site" evidence="22">
    <location>
        <position position="20"/>
    </location>
    <ligand>
        <name>ATP</name>
        <dbReference type="ChEBI" id="CHEBI:30616"/>
    </ligand>
</feature>
<evidence type="ECO:0000256" key="11">
    <source>
        <dbReference type="ARBA" id="ARBA00022741"/>
    </source>
</evidence>
<keyword evidence="9 24" id="KW-0812">Transmembrane</keyword>
<dbReference type="PANTHER" id="PTHR34299:SF1">
    <property type="entry name" value="DIACYLGLYCEROL KINASE"/>
    <property type="match status" value="1"/>
</dbReference>
<name>A0A1N7F1Q9_9GAMM</name>
<evidence type="ECO:0000313" key="26">
    <source>
        <dbReference type="Proteomes" id="UP000187495"/>
    </source>
</evidence>
<dbReference type="AlphaFoldDB" id="A0A1N7F1Q9"/>
<comment type="similarity">
    <text evidence="2 24">Belongs to the bacterial diacylglycerol kinase family.</text>
</comment>
<organism evidence="25 26">
    <name type="scientific">Moraxella cuniculi DSM 21768</name>
    <dbReference type="NCBI Taxonomy" id="1122245"/>
    <lineage>
        <taxon>Bacteria</taxon>
        <taxon>Pseudomonadati</taxon>
        <taxon>Pseudomonadota</taxon>
        <taxon>Gammaproteobacteria</taxon>
        <taxon>Moraxellales</taxon>
        <taxon>Moraxellaceae</taxon>
        <taxon>Moraxella</taxon>
    </lineage>
</organism>
<evidence type="ECO:0000256" key="16">
    <source>
        <dbReference type="ARBA" id="ARBA00023098"/>
    </source>
</evidence>
<feature type="binding site" evidence="21">
    <location>
        <position position="13"/>
    </location>
    <ligand>
        <name>substrate</name>
    </ligand>
</feature>
<dbReference type="GO" id="GO:0005524">
    <property type="term" value="F:ATP binding"/>
    <property type="evidence" value="ECO:0007669"/>
    <property type="project" value="UniProtKB-KW"/>
</dbReference>
<dbReference type="EC" id="2.7.1.107" evidence="3 24"/>
<comment type="catalytic activity">
    <reaction evidence="24">
        <text>a 1,2-diacyl-sn-glycerol + ATP = a 1,2-diacyl-sn-glycero-3-phosphate + ADP + H(+)</text>
        <dbReference type="Rhea" id="RHEA:10272"/>
        <dbReference type="ChEBI" id="CHEBI:15378"/>
        <dbReference type="ChEBI" id="CHEBI:17815"/>
        <dbReference type="ChEBI" id="CHEBI:30616"/>
        <dbReference type="ChEBI" id="CHEBI:58608"/>
        <dbReference type="ChEBI" id="CHEBI:456216"/>
        <dbReference type="EC" id="2.7.1.107"/>
    </reaction>
</comment>
<dbReference type="InterPro" id="IPR036945">
    <property type="entry name" value="DAGK_sf"/>
</dbReference>
<evidence type="ECO:0000256" key="1">
    <source>
        <dbReference type="ARBA" id="ARBA00004429"/>
    </source>
</evidence>
<keyword evidence="6" id="KW-0444">Lipid biosynthesis</keyword>
<dbReference type="EMBL" id="FTNU01000009">
    <property type="protein sequence ID" value="SIR94224.1"/>
    <property type="molecule type" value="Genomic_DNA"/>
</dbReference>
<dbReference type="STRING" id="34061.B0189_07800"/>
<dbReference type="GO" id="GO:0005886">
    <property type="term" value="C:plasma membrane"/>
    <property type="evidence" value="ECO:0007669"/>
    <property type="project" value="UniProtKB-SubCell"/>
</dbReference>
<evidence type="ECO:0000256" key="18">
    <source>
        <dbReference type="ARBA" id="ARBA00023209"/>
    </source>
</evidence>
<feature type="binding site" evidence="22">
    <location>
        <position position="13"/>
    </location>
    <ligand>
        <name>ATP</name>
        <dbReference type="ChEBI" id="CHEBI:30616"/>
    </ligand>
</feature>
<comment type="subcellular location">
    <subcellularLocation>
        <location evidence="1 24">Cell inner membrane</location>
        <topology evidence="1 24">Multi-pass membrane protein</topology>
    </subcellularLocation>
</comment>
<dbReference type="InterPro" id="IPR000829">
    <property type="entry name" value="DAGK"/>
</dbReference>
<feature type="binding site" evidence="22">
    <location>
        <position position="32"/>
    </location>
    <ligand>
        <name>ATP</name>
        <dbReference type="ChEBI" id="CHEBI:30616"/>
    </ligand>
</feature>
<sequence length="125" mass="13774">MHSPQKGKTGIQRIINAANYSLAGLTAAYHNEAAFRQILWLNIVLIPLSWILPVTGGERALMIFVCLFCLIVELFNSAIEAVVDRISTEHHPLSGRAKDMGSAAQMIALTALVLVWVVILFDKFV</sequence>
<reference evidence="26" key="1">
    <citation type="submission" date="2017-01" db="EMBL/GenBank/DDBJ databases">
        <authorList>
            <person name="Varghese N."/>
            <person name="Submissions S."/>
        </authorList>
    </citation>
    <scope>NUCLEOTIDE SEQUENCE [LARGE SCALE GENOMIC DNA]</scope>
    <source>
        <strain evidence="26">DSM 21768</strain>
    </source>
</reference>
<protein>
    <recommendedName>
        <fullName evidence="4 24">Diacylglycerol kinase</fullName>
        <ecNumber evidence="3 24">2.7.1.107</ecNumber>
    </recommendedName>
</protein>
<gene>
    <name evidence="25" type="ORF">SAMN02745664_10921</name>
</gene>
<evidence type="ECO:0000256" key="6">
    <source>
        <dbReference type="ARBA" id="ARBA00022516"/>
    </source>
</evidence>
<keyword evidence="10 23" id="KW-0479">Metal-binding</keyword>
<dbReference type="Gene3D" id="1.10.287.3610">
    <property type="match status" value="1"/>
</dbReference>
<dbReference type="PANTHER" id="PTHR34299">
    <property type="entry name" value="DIACYLGLYCEROL KINASE"/>
    <property type="match status" value="1"/>
</dbReference>
<evidence type="ECO:0000256" key="24">
    <source>
        <dbReference type="RuleBase" id="RU363065"/>
    </source>
</evidence>
<evidence type="ECO:0000256" key="8">
    <source>
        <dbReference type="ARBA" id="ARBA00022679"/>
    </source>
</evidence>
<evidence type="ECO:0000256" key="17">
    <source>
        <dbReference type="ARBA" id="ARBA00023136"/>
    </source>
</evidence>
<evidence type="ECO:0000256" key="23">
    <source>
        <dbReference type="PIRSR" id="PIRSR600829-4"/>
    </source>
</evidence>
<feature type="binding site" evidence="22">
    <location>
        <position position="80"/>
    </location>
    <ligand>
        <name>ATP</name>
        <dbReference type="ChEBI" id="CHEBI:30616"/>
    </ligand>
</feature>
<dbReference type="GO" id="GO:0046872">
    <property type="term" value="F:metal ion binding"/>
    <property type="evidence" value="ECO:0007669"/>
    <property type="project" value="UniProtKB-KW"/>
</dbReference>
<evidence type="ECO:0000256" key="5">
    <source>
        <dbReference type="ARBA" id="ARBA00022475"/>
    </source>
</evidence>
<evidence type="ECO:0000256" key="13">
    <source>
        <dbReference type="ARBA" id="ARBA00022840"/>
    </source>
</evidence>
<feature type="transmembrane region" description="Helical" evidence="24">
    <location>
        <begin position="103"/>
        <end position="121"/>
    </location>
</feature>
<feature type="binding site" evidence="21">
    <location>
        <position position="73"/>
    </location>
    <ligand>
        <name>substrate</name>
    </ligand>
</feature>
<feature type="transmembrane region" description="Helical" evidence="24">
    <location>
        <begin position="38"/>
        <end position="55"/>
    </location>
</feature>
<evidence type="ECO:0000256" key="2">
    <source>
        <dbReference type="ARBA" id="ARBA00005967"/>
    </source>
</evidence>
<evidence type="ECO:0000256" key="10">
    <source>
        <dbReference type="ARBA" id="ARBA00022723"/>
    </source>
</evidence>
<evidence type="ECO:0000256" key="12">
    <source>
        <dbReference type="ARBA" id="ARBA00022777"/>
    </source>
</evidence>
<evidence type="ECO:0000256" key="4">
    <source>
        <dbReference type="ARBA" id="ARBA00017575"/>
    </source>
</evidence>
<dbReference type="CDD" id="cd14264">
    <property type="entry name" value="DAGK_IM"/>
    <property type="match status" value="1"/>
</dbReference>
<feature type="transmembrane region" description="Helical" evidence="24">
    <location>
        <begin position="61"/>
        <end position="83"/>
    </location>
</feature>
<keyword evidence="5" id="KW-1003">Cell membrane</keyword>
<keyword evidence="14 23" id="KW-0460">Magnesium</keyword>
<comment type="cofactor">
    <cofactor evidence="23">
        <name>Mg(2+)</name>
        <dbReference type="ChEBI" id="CHEBI:18420"/>
    </cofactor>
    <text evidence="23">Mn(2+), Zn(2+), Cd(2+) and Co(2+) support activity to lesser extents.</text>
</comment>
<feature type="binding site" evidence="22">
    <location>
        <begin position="89"/>
        <end position="91"/>
    </location>
    <ligand>
        <name>ATP</name>
        <dbReference type="ChEBI" id="CHEBI:30616"/>
    </ligand>
</feature>
<feature type="binding site" evidence="21">
    <location>
        <position position="102"/>
    </location>
    <ligand>
        <name>substrate</name>
    </ligand>
</feature>
<evidence type="ECO:0000256" key="7">
    <source>
        <dbReference type="ARBA" id="ARBA00022519"/>
    </source>
</evidence>
<keyword evidence="7 24" id="KW-0997">Cell inner membrane</keyword>
<feature type="binding site" evidence="21">
    <location>
        <position position="59"/>
    </location>
    <ligand>
        <name>substrate</name>
    </ligand>
</feature>
<evidence type="ECO:0000256" key="15">
    <source>
        <dbReference type="ARBA" id="ARBA00022989"/>
    </source>
</evidence>
<keyword evidence="17 24" id="KW-0472">Membrane</keyword>
<keyword evidence="11 22" id="KW-0547">Nucleotide-binding</keyword>
<keyword evidence="26" id="KW-1185">Reference proteome</keyword>
<evidence type="ECO:0000256" key="9">
    <source>
        <dbReference type="ARBA" id="ARBA00022692"/>
    </source>
</evidence>
<accession>A0A1N7F1Q9</accession>
<dbReference type="RefSeq" id="WP_076555377.1">
    <property type="nucleotide sequence ID" value="NZ_FTNU01000009.1"/>
</dbReference>
<feature type="binding site" evidence="23">
    <location>
        <position position="32"/>
    </location>
    <ligand>
        <name>a divalent metal cation</name>
        <dbReference type="ChEBI" id="CHEBI:60240"/>
    </ligand>
</feature>
<keyword evidence="12 24" id="KW-0418">Kinase</keyword>
<keyword evidence="8 24" id="KW-0808">Transferase</keyword>
<feature type="binding site" evidence="23">
    <location>
        <position position="80"/>
    </location>
    <ligand>
        <name>a divalent metal cation</name>
        <dbReference type="ChEBI" id="CHEBI:60240"/>
    </ligand>
</feature>
<evidence type="ECO:0000256" key="3">
    <source>
        <dbReference type="ARBA" id="ARBA00012133"/>
    </source>
</evidence>
<dbReference type="GO" id="GO:0004143">
    <property type="term" value="F:ATP-dependent diacylglycerol kinase activity"/>
    <property type="evidence" value="ECO:0007669"/>
    <property type="project" value="UniProtKB-EC"/>
</dbReference>
<evidence type="ECO:0000256" key="21">
    <source>
        <dbReference type="PIRSR" id="PIRSR600829-2"/>
    </source>
</evidence>
<keyword evidence="19 24" id="KW-1208">Phospholipid metabolism</keyword>
<evidence type="ECO:0000256" key="14">
    <source>
        <dbReference type="ARBA" id="ARBA00022842"/>
    </source>
</evidence>
<comment type="function">
    <text evidence="24">Catalyzes the ATP-dependent phosphorylation of sn-l,2-diacylglycerol (DAG) to phosphatidic acid. Involved in the recycling of diacylglycerol produced as a by-product during membrane-derived oligosaccharide (MDO) biosynthesis.</text>
</comment>
<dbReference type="Pfam" id="PF01219">
    <property type="entry name" value="DAGK_prokar"/>
    <property type="match status" value="1"/>
</dbReference>
<evidence type="ECO:0000256" key="22">
    <source>
        <dbReference type="PIRSR" id="PIRSR600829-3"/>
    </source>
</evidence>
<feature type="binding site" evidence="22">
    <location>
        <begin position="98"/>
        <end position="99"/>
    </location>
    <ligand>
        <name>ATP</name>
        <dbReference type="ChEBI" id="CHEBI:30616"/>
    </ligand>
</feature>
<keyword evidence="15 24" id="KW-1133">Transmembrane helix</keyword>
<keyword evidence="18" id="KW-0594">Phospholipid biosynthesis</keyword>
<keyword evidence="16 24" id="KW-0443">Lipid metabolism</keyword>
<proteinExistence type="inferred from homology"/>
<feature type="active site" description="Proton acceptor" evidence="20">
    <location>
        <position position="73"/>
    </location>
</feature>